<accession>A0A7J8WLI2</accession>
<evidence type="ECO:0000313" key="1">
    <source>
        <dbReference type="EMBL" id="MBA0675901.1"/>
    </source>
</evidence>
<dbReference type="AlphaFoldDB" id="A0A7J8WLI2"/>
<comment type="caution">
    <text evidence="1">The sequence shown here is derived from an EMBL/GenBank/DDBJ whole genome shotgun (WGS) entry which is preliminary data.</text>
</comment>
<organism evidence="1 2">
    <name type="scientific">Gossypium aridum</name>
    <name type="common">American cotton</name>
    <name type="synonym">Erioxylum aridum</name>
    <dbReference type="NCBI Taxonomy" id="34290"/>
    <lineage>
        <taxon>Eukaryota</taxon>
        <taxon>Viridiplantae</taxon>
        <taxon>Streptophyta</taxon>
        <taxon>Embryophyta</taxon>
        <taxon>Tracheophyta</taxon>
        <taxon>Spermatophyta</taxon>
        <taxon>Magnoliopsida</taxon>
        <taxon>eudicotyledons</taxon>
        <taxon>Gunneridae</taxon>
        <taxon>Pentapetalae</taxon>
        <taxon>rosids</taxon>
        <taxon>malvids</taxon>
        <taxon>Malvales</taxon>
        <taxon>Malvaceae</taxon>
        <taxon>Malvoideae</taxon>
        <taxon>Gossypium</taxon>
    </lineage>
</organism>
<gene>
    <name evidence="1" type="ORF">Goari_017420</name>
</gene>
<reference evidence="1 2" key="1">
    <citation type="journal article" date="2019" name="Genome Biol. Evol.">
        <title>Insights into the evolution of the New World diploid cottons (Gossypium, subgenus Houzingenia) based on genome sequencing.</title>
        <authorList>
            <person name="Grover C.E."/>
            <person name="Arick M.A. 2nd"/>
            <person name="Thrash A."/>
            <person name="Conover J.L."/>
            <person name="Sanders W.S."/>
            <person name="Peterson D.G."/>
            <person name="Frelichowski J.E."/>
            <person name="Scheffler J.A."/>
            <person name="Scheffler B.E."/>
            <person name="Wendel J.F."/>
        </authorList>
    </citation>
    <scope>NUCLEOTIDE SEQUENCE [LARGE SCALE GENOMIC DNA]</scope>
    <source>
        <strain evidence="1">185</strain>
        <tissue evidence="1">Leaf</tissue>
    </source>
</reference>
<keyword evidence="2" id="KW-1185">Reference proteome</keyword>
<sequence length="130" mass="14309">MKEEVNCSDLVAQLRFICEPGVLSLFDLVASLGLNKRVVLTLYGVWFTDLNRSVLWELSQSALSFLLVEESISSSLNQVLDTNLHNSIGRKRLTADNCALVILQVGLECSVKAPDERLYNSPILGLVGTV</sequence>
<evidence type="ECO:0000313" key="2">
    <source>
        <dbReference type="Proteomes" id="UP000593577"/>
    </source>
</evidence>
<protein>
    <submittedName>
        <fullName evidence="1">Uncharacterized protein</fullName>
    </submittedName>
</protein>
<feature type="non-terminal residue" evidence="1">
    <location>
        <position position="130"/>
    </location>
</feature>
<name>A0A7J8WLI2_GOSAI</name>
<proteinExistence type="predicted"/>
<dbReference type="EMBL" id="JABFAA010000002">
    <property type="protein sequence ID" value="MBA0675901.1"/>
    <property type="molecule type" value="Genomic_DNA"/>
</dbReference>
<dbReference type="Proteomes" id="UP000593577">
    <property type="component" value="Unassembled WGS sequence"/>
</dbReference>